<dbReference type="EMBL" id="CP044205">
    <property type="protein sequence ID" value="QFY41355.1"/>
    <property type="molecule type" value="Genomic_DNA"/>
</dbReference>
<dbReference type="SUPFAM" id="SSF55298">
    <property type="entry name" value="YjgF-like"/>
    <property type="match status" value="1"/>
</dbReference>
<dbReference type="Gene3D" id="3.30.1330.40">
    <property type="entry name" value="RutC-like"/>
    <property type="match status" value="1"/>
</dbReference>
<evidence type="ECO:0000259" key="1">
    <source>
        <dbReference type="Pfam" id="PF21168"/>
    </source>
</evidence>
<dbReference type="InterPro" id="IPR035959">
    <property type="entry name" value="RutC-like_sf"/>
</dbReference>
<reference evidence="2 3" key="1">
    <citation type="submission" date="2019-09" db="EMBL/GenBank/DDBJ databases">
        <title>Ecophysiology of the spiral-shaped methanotroph Methylospira mobilis as revealed by the complete genome sequence.</title>
        <authorList>
            <person name="Oshkin I.Y."/>
            <person name="Dedysh S.N."/>
            <person name="Miroshnikov K."/>
            <person name="Danilova O.V."/>
            <person name="Hakobyan A."/>
            <person name="Liesack W."/>
        </authorList>
    </citation>
    <scope>NUCLEOTIDE SEQUENCE [LARGE SCALE GENOMIC DNA]</scope>
    <source>
        <strain evidence="2 3">Shm1</strain>
    </source>
</reference>
<gene>
    <name evidence="2" type="ORF">F6R98_00895</name>
</gene>
<organism evidence="2 3">
    <name type="scientific">Candidatus Methylospira mobilis</name>
    <dbReference type="NCBI Taxonomy" id="1808979"/>
    <lineage>
        <taxon>Bacteria</taxon>
        <taxon>Pseudomonadati</taxon>
        <taxon>Pseudomonadota</taxon>
        <taxon>Gammaproteobacteria</taxon>
        <taxon>Methylococcales</taxon>
        <taxon>Methylococcaceae</taxon>
        <taxon>Candidatus Methylospira</taxon>
    </lineage>
</organism>
<dbReference type="KEGG" id="mmob:F6R98_00895"/>
<proteinExistence type="predicted"/>
<dbReference type="Proteomes" id="UP000325755">
    <property type="component" value="Chromosome"/>
</dbReference>
<dbReference type="CDD" id="cd06153">
    <property type="entry name" value="YjgF_YER057c_UK114_like_5"/>
    <property type="match status" value="1"/>
</dbReference>
<evidence type="ECO:0000313" key="2">
    <source>
        <dbReference type="EMBL" id="QFY41355.1"/>
    </source>
</evidence>
<name>A0A5Q0BBQ4_9GAMM</name>
<keyword evidence="3" id="KW-1185">Reference proteome</keyword>
<sequence length="333" mass="36551">MENLYLNAQDFAARQAQPYDNVLGLVRFSDRPDPSPLHPDIPVLHVPAKPLDGGDEVYNIWRSADPPSYRRQDAISYSITESLLWGCLSLSETGGLTQTARFAYDEILKLLARQGMPHFYRIWHYIPDINQSENGTERYRLFNQGRQAALQGAGLLARHSAAASAVGIGGAALCMNFLAGKRPPLPIENPRQVSAYRYPPRYGASPPLFSRASLVRAEGQSTLFISGTASIAGHLSLHAGDVRAQTRETLANIGALLDEANRLVGGKRLKLADLEFKAYLRHVDDAALVADELRGLLDAAARVRMVQAAICRLELLVEIEAVARWDPADDTAL</sequence>
<dbReference type="OrthoDB" id="1114505at2"/>
<dbReference type="AlphaFoldDB" id="A0A5Q0BBQ4"/>
<dbReference type="InParanoid" id="A0A5Q0BBQ4"/>
<accession>A0A5Q0BBQ4</accession>
<dbReference type="Pfam" id="PF21168">
    <property type="entry name" value="FkbO_Hyg5-like_N"/>
    <property type="match status" value="1"/>
</dbReference>
<dbReference type="RefSeq" id="WP_153247334.1">
    <property type="nucleotide sequence ID" value="NZ_CP044205.1"/>
</dbReference>
<dbReference type="InterPro" id="IPR049368">
    <property type="entry name" value="FkbO_Hyg5-like_N"/>
</dbReference>
<feature type="domain" description="Chorismatase FkbO/Hyg5-like N-terminal" evidence="1">
    <location>
        <begin position="60"/>
        <end position="179"/>
    </location>
</feature>
<protein>
    <recommendedName>
        <fullName evidence="1">Chorismatase FkbO/Hyg5-like N-terminal domain-containing protein</fullName>
    </recommendedName>
</protein>
<evidence type="ECO:0000313" key="3">
    <source>
        <dbReference type="Proteomes" id="UP000325755"/>
    </source>
</evidence>